<sequence length="77" mass="8475">MNSEREGEEEGRRSGGTAMKARERREGRKTKSSLYHCLLGHRPADDPRCVRRTFPGTHGRASLLSPAVPGDAVGRTD</sequence>
<proteinExistence type="predicted"/>
<protein>
    <submittedName>
        <fullName evidence="2">Uncharacterized protein</fullName>
    </submittedName>
</protein>
<reference evidence="2 3" key="1">
    <citation type="submission" date="2024-03" db="EMBL/GenBank/DDBJ databases">
        <authorList>
            <consortium name="ELIXIR-Norway"/>
            <consortium name="Elixir Norway"/>
        </authorList>
    </citation>
    <scope>NUCLEOTIDE SEQUENCE [LARGE SCALE GENOMIC DNA]</scope>
</reference>
<keyword evidence="3" id="KW-1185">Reference proteome</keyword>
<dbReference type="EMBL" id="OZ023702">
    <property type="protein sequence ID" value="CAK9858248.1"/>
    <property type="molecule type" value="Genomic_DNA"/>
</dbReference>
<evidence type="ECO:0000313" key="2">
    <source>
        <dbReference type="EMBL" id="CAK9858248.1"/>
    </source>
</evidence>
<name>A0ABP1A6V2_9BRYO</name>
<gene>
    <name evidence="2" type="ORF">CSSPJE1EN2_LOCUS1243</name>
</gene>
<accession>A0ABP1A6V2</accession>
<feature type="region of interest" description="Disordered" evidence="1">
    <location>
        <begin position="1"/>
        <end position="77"/>
    </location>
</feature>
<organism evidence="2 3">
    <name type="scientific">Sphagnum jensenii</name>
    <dbReference type="NCBI Taxonomy" id="128206"/>
    <lineage>
        <taxon>Eukaryota</taxon>
        <taxon>Viridiplantae</taxon>
        <taxon>Streptophyta</taxon>
        <taxon>Embryophyta</taxon>
        <taxon>Bryophyta</taxon>
        <taxon>Sphagnophytina</taxon>
        <taxon>Sphagnopsida</taxon>
        <taxon>Sphagnales</taxon>
        <taxon>Sphagnaceae</taxon>
        <taxon>Sphagnum</taxon>
    </lineage>
</organism>
<dbReference type="Proteomes" id="UP001497522">
    <property type="component" value="Chromosome 1"/>
</dbReference>
<evidence type="ECO:0000256" key="1">
    <source>
        <dbReference type="SAM" id="MobiDB-lite"/>
    </source>
</evidence>
<evidence type="ECO:0000313" key="3">
    <source>
        <dbReference type="Proteomes" id="UP001497522"/>
    </source>
</evidence>